<dbReference type="STRING" id="52689.AKG39_03125"/>
<name>A0A0L6U487_9FIRM</name>
<dbReference type="RefSeq" id="WP_050738896.1">
    <property type="nucleotide sequence ID" value="NZ_LGYO01000007.1"/>
</dbReference>
<dbReference type="PANTHER" id="PTHR30346:SF28">
    <property type="entry name" value="HTH-TYPE TRANSCRIPTIONAL REGULATOR CYNR"/>
    <property type="match status" value="1"/>
</dbReference>
<dbReference type="Pfam" id="PF00126">
    <property type="entry name" value="HTH_1"/>
    <property type="match status" value="1"/>
</dbReference>
<comment type="caution">
    <text evidence="6">The sequence shown here is derived from an EMBL/GenBank/DDBJ whole genome shotgun (WGS) entry which is preliminary data.</text>
</comment>
<dbReference type="PANTHER" id="PTHR30346">
    <property type="entry name" value="TRANSCRIPTIONAL DUAL REGULATOR HCAR-RELATED"/>
    <property type="match status" value="1"/>
</dbReference>
<sequence>MNLNQLYYFKKLAELEHYTQASKELFITQPSLSGSISSLEEELGIALFQRQGRNIKLSKYGKEFYQYVCSSLVELERGIEKAKEKSDSYGGTADVGCIPTLAGNFLPVAVNGYLKNIDSKTTFNIFHGMTLAVIEGIESEKYDVGFCSYVENKPNLEFHPIIAQELILLVNNNHRLAKKDSICLKELSDYPIITYRQSLPIGKTIMKYLKANHLKALYAYDDEITIGGIVANTDNIAITARTSFLLQFQDLKMISLDIPSDARLIYMVYKKDIYQTFHVKAFITYVLESQCHLPK</sequence>
<keyword evidence="7" id="KW-1185">Reference proteome</keyword>
<dbReference type="Gene3D" id="3.40.190.290">
    <property type="match status" value="1"/>
</dbReference>
<organism evidence="6 7">
    <name type="scientific">Acetobacterium bakii</name>
    <dbReference type="NCBI Taxonomy" id="52689"/>
    <lineage>
        <taxon>Bacteria</taxon>
        <taxon>Bacillati</taxon>
        <taxon>Bacillota</taxon>
        <taxon>Clostridia</taxon>
        <taxon>Eubacteriales</taxon>
        <taxon>Eubacteriaceae</taxon>
        <taxon>Acetobacterium</taxon>
    </lineage>
</organism>
<dbReference type="FunFam" id="1.10.10.10:FF:000001">
    <property type="entry name" value="LysR family transcriptional regulator"/>
    <property type="match status" value="1"/>
</dbReference>
<evidence type="ECO:0000256" key="1">
    <source>
        <dbReference type="ARBA" id="ARBA00009437"/>
    </source>
</evidence>
<dbReference type="GO" id="GO:0003677">
    <property type="term" value="F:DNA binding"/>
    <property type="evidence" value="ECO:0007669"/>
    <property type="project" value="UniProtKB-KW"/>
</dbReference>
<dbReference type="InterPro" id="IPR005119">
    <property type="entry name" value="LysR_subst-bd"/>
</dbReference>
<dbReference type="Pfam" id="PF03466">
    <property type="entry name" value="LysR_substrate"/>
    <property type="match status" value="1"/>
</dbReference>
<proteinExistence type="inferred from homology"/>
<keyword evidence="2" id="KW-0805">Transcription regulation</keyword>
<protein>
    <submittedName>
        <fullName evidence="6">LysR family transcriptional regulator</fullName>
    </submittedName>
</protein>
<evidence type="ECO:0000256" key="4">
    <source>
        <dbReference type="ARBA" id="ARBA00023163"/>
    </source>
</evidence>
<comment type="similarity">
    <text evidence="1">Belongs to the LysR transcriptional regulatory family.</text>
</comment>
<dbReference type="OrthoDB" id="1652954at2"/>
<dbReference type="InterPro" id="IPR036390">
    <property type="entry name" value="WH_DNA-bd_sf"/>
</dbReference>
<dbReference type="EMBL" id="LGYO01000007">
    <property type="protein sequence ID" value="KNZ43152.1"/>
    <property type="molecule type" value="Genomic_DNA"/>
</dbReference>
<keyword evidence="3" id="KW-0238">DNA-binding</keyword>
<reference evidence="7" key="1">
    <citation type="submission" date="2015-07" db="EMBL/GenBank/DDBJ databases">
        <title>Draft genome sequence of Acetobacterium bakii DSM 8293, a potential psychrophilic chemical producer through syngas fermentation.</title>
        <authorList>
            <person name="Song Y."/>
            <person name="Hwang S."/>
            <person name="Cho B.-K."/>
        </authorList>
    </citation>
    <scope>NUCLEOTIDE SEQUENCE [LARGE SCALE GENOMIC DNA]</scope>
    <source>
        <strain evidence="7">DSM 8239</strain>
    </source>
</reference>
<feature type="domain" description="HTH lysR-type" evidence="5">
    <location>
        <begin position="1"/>
        <end position="58"/>
    </location>
</feature>
<dbReference type="InterPro" id="IPR000847">
    <property type="entry name" value="LysR_HTH_N"/>
</dbReference>
<evidence type="ECO:0000313" key="7">
    <source>
        <dbReference type="Proteomes" id="UP000036873"/>
    </source>
</evidence>
<dbReference type="GO" id="GO:0032993">
    <property type="term" value="C:protein-DNA complex"/>
    <property type="evidence" value="ECO:0007669"/>
    <property type="project" value="TreeGrafter"/>
</dbReference>
<accession>A0A0L6U487</accession>
<keyword evidence="4" id="KW-0804">Transcription</keyword>
<dbReference type="PATRIC" id="fig|52689.4.peg.3553"/>
<evidence type="ECO:0000313" key="6">
    <source>
        <dbReference type="EMBL" id="KNZ43152.1"/>
    </source>
</evidence>
<gene>
    <name evidence="6" type="ORF">AKG39_03125</name>
</gene>
<dbReference type="Proteomes" id="UP000036873">
    <property type="component" value="Unassembled WGS sequence"/>
</dbReference>
<dbReference type="SUPFAM" id="SSF46785">
    <property type="entry name" value="Winged helix' DNA-binding domain"/>
    <property type="match status" value="1"/>
</dbReference>
<dbReference type="PROSITE" id="PS50931">
    <property type="entry name" value="HTH_LYSR"/>
    <property type="match status" value="1"/>
</dbReference>
<dbReference type="GO" id="GO:0003700">
    <property type="term" value="F:DNA-binding transcription factor activity"/>
    <property type="evidence" value="ECO:0007669"/>
    <property type="project" value="InterPro"/>
</dbReference>
<dbReference type="Gene3D" id="1.10.10.10">
    <property type="entry name" value="Winged helix-like DNA-binding domain superfamily/Winged helix DNA-binding domain"/>
    <property type="match status" value="1"/>
</dbReference>
<dbReference type="AlphaFoldDB" id="A0A0L6U487"/>
<dbReference type="PRINTS" id="PR00039">
    <property type="entry name" value="HTHLYSR"/>
</dbReference>
<dbReference type="InterPro" id="IPR036388">
    <property type="entry name" value="WH-like_DNA-bd_sf"/>
</dbReference>
<evidence type="ECO:0000259" key="5">
    <source>
        <dbReference type="PROSITE" id="PS50931"/>
    </source>
</evidence>
<evidence type="ECO:0000256" key="2">
    <source>
        <dbReference type="ARBA" id="ARBA00023015"/>
    </source>
</evidence>
<dbReference type="SUPFAM" id="SSF53850">
    <property type="entry name" value="Periplasmic binding protein-like II"/>
    <property type="match status" value="1"/>
</dbReference>
<evidence type="ECO:0000256" key="3">
    <source>
        <dbReference type="ARBA" id="ARBA00023125"/>
    </source>
</evidence>